<gene>
    <name evidence="1" type="ORF">DRF67_21260</name>
</gene>
<comment type="caution">
    <text evidence="1">The sequence shown here is derived from an EMBL/GenBank/DDBJ whole genome shotgun (WGS) entry which is preliminary data.</text>
</comment>
<keyword evidence="2" id="KW-1185">Reference proteome</keyword>
<sequence>MNKIYFLFSVTLSVFLYSQVGCDTLTKEKLFYVTFEMKSKEMYSVKMSGIFENYDIKLFSNENPNQFIESFYKSGVYTPNIEKGYSKMLNTCMEPS</sequence>
<dbReference type="Proteomes" id="UP000256257">
    <property type="component" value="Unassembled WGS sequence"/>
</dbReference>
<organism evidence="1 2">
    <name type="scientific">Chryseobacterium pennipullorum</name>
    <dbReference type="NCBI Taxonomy" id="2258963"/>
    <lineage>
        <taxon>Bacteria</taxon>
        <taxon>Pseudomonadati</taxon>
        <taxon>Bacteroidota</taxon>
        <taxon>Flavobacteriia</taxon>
        <taxon>Flavobacteriales</taxon>
        <taxon>Weeksellaceae</taxon>
        <taxon>Chryseobacterium group</taxon>
        <taxon>Chryseobacterium</taxon>
    </lineage>
</organism>
<evidence type="ECO:0000313" key="1">
    <source>
        <dbReference type="EMBL" id="REC41419.1"/>
    </source>
</evidence>
<reference evidence="1 2" key="1">
    <citation type="submission" date="2018-06" db="EMBL/GenBank/DDBJ databases">
        <title>Novel Chryseobacterium species.</title>
        <authorList>
            <person name="Newman J."/>
            <person name="Hugo C."/>
            <person name="Oosthuizen L."/>
            <person name="Charimba G."/>
        </authorList>
    </citation>
    <scope>NUCLEOTIDE SEQUENCE [LARGE SCALE GENOMIC DNA]</scope>
    <source>
        <strain evidence="1 2">7_F195</strain>
    </source>
</reference>
<accession>A0A3D9AJA6</accession>
<dbReference type="AlphaFoldDB" id="A0A3D9AJA6"/>
<protein>
    <submittedName>
        <fullName evidence="1">Uncharacterized protein</fullName>
    </submittedName>
</protein>
<name>A0A3D9AJA6_9FLAO</name>
<evidence type="ECO:0000313" key="2">
    <source>
        <dbReference type="Proteomes" id="UP000256257"/>
    </source>
</evidence>
<proteinExistence type="predicted"/>
<feature type="non-terminal residue" evidence="1">
    <location>
        <position position="96"/>
    </location>
</feature>
<dbReference type="EMBL" id="QNVV01000044">
    <property type="protein sequence ID" value="REC41419.1"/>
    <property type="molecule type" value="Genomic_DNA"/>
</dbReference>